<sequence>MGINEFSGTPTTKTYPSLSIDKNGYLWIREPGSGAATLEQDTDIEFKDIASGVAFINIRGDAFFKTLLLGNPRVSSSATVAQMPTTGAPAGADFNWVVDCFRLGIGWLVSGIVEAA</sequence>
<dbReference type="EMBL" id="QFFM01000033">
    <property type="protein sequence ID" value="PWG62638.1"/>
    <property type="molecule type" value="Genomic_DNA"/>
</dbReference>
<name>A0A2U2N0N7_9BIFI</name>
<comment type="caution">
    <text evidence="1">The sequence shown here is derived from an EMBL/GenBank/DDBJ whole genome shotgun (WGS) entry which is preliminary data.</text>
</comment>
<evidence type="ECO:0000313" key="1">
    <source>
        <dbReference type="EMBL" id="PWG62638.1"/>
    </source>
</evidence>
<organism evidence="1 2">
    <name type="scientific">Bifidobacterium callitrichidarum</name>
    <dbReference type="NCBI Taxonomy" id="2052941"/>
    <lineage>
        <taxon>Bacteria</taxon>
        <taxon>Bacillati</taxon>
        <taxon>Actinomycetota</taxon>
        <taxon>Actinomycetes</taxon>
        <taxon>Bifidobacteriales</taxon>
        <taxon>Bifidobacteriaceae</taxon>
        <taxon>Bifidobacterium</taxon>
    </lineage>
</organism>
<gene>
    <name evidence="1" type="ORF">DF196_11815</name>
</gene>
<evidence type="ECO:0000313" key="2">
    <source>
        <dbReference type="Proteomes" id="UP000245876"/>
    </source>
</evidence>
<dbReference type="AlphaFoldDB" id="A0A2U2N0N7"/>
<reference evidence="1 2" key="1">
    <citation type="journal article" date="2018" name="Int. J. Syst. Evol. Microbiol.">
        <title>Bifidobacterium callitrichidarum sp. nov. from the faeces of the emperor tamarin (Saguinus imperator).</title>
        <authorList>
            <person name="Modesto M."/>
            <person name="Michelini S."/>
            <person name="Sansosti M.C."/>
            <person name="De Filippo C."/>
            <person name="Cavalieri D."/>
            <person name="Qvirist L."/>
            <person name="Andlid T."/>
            <person name="Spiezio C."/>
            <person name="Sandri C."/>
            <person name="Pascarelli S."/>
            <person name="Sgorbati B."/>
            <person name="Mattarelli P."/>
        </authorList>
    </citation>
    <scope>NUCLEOTIDE SEQUENCE [LARGE SCALE GENOMIC DNA]</scope>
    <source>
        <strain evidence="1 2">TRI 5</strain>
    </source>
</reference>
<protein>
    <submittedName>
        <fullName evidence="1">Uncharacterized protein</fullName>
    </submittedName>
</protein>
<accession>A0A2U2N0N7</accession>
<proteinExistence type="predicted"/>
<keyword evidence="2" id="KW-1185">Reference proteome</keyword>
<dbReference type="Proteomes" id="UP000245876">
    <property type="component" value="Unassembled WGS sequence"/>
</dbReference>